<organism evidence="1 2">
    <name type="scientific">Pelagibius litoralis</name>
    <dbReference type="NCBI Taxonomy" id="374515"/>
    <lineage>
        <taxon>Bacteria</taxon>
        <taxon>Pseudomonadati</taxon>
        <taxon>Pseudomonadota</taxon>
        <taxon>Alphaproteobacteria</taxon>
        <taxon>Rhodospirillales</taxon>
        <taxon>Rhodovibrionaceae</taxon>
        <taxon>Pelagibius</taxon>
    </lineage>
</organism>
<dbReference type="AlphaFoldDB" id="A0A967KCL4"/>
<dbReference type="SUPFAM" id="SSF52833">
    <property type="entry name" value="Thioredoxin-like"/>
    <property type="match status" value="1"/>
</dbReference>
<name>A0A967KCL4_9PROT</name>
<comment type="caution">
    <text evidence="1">The sequence shown here is derived from an EMBL/GenBank/DDBJ whole genome shotgun (WGS) entry which is preliminary data.</text>
</comment>
<dbReference type="Gene3D" id="3.40.30.10">
    <property type="entry name" value="Glutaredoxin"/>
    <property type="match status" value="1"/>
</dbReference>
<evidence type="ECO:0000313" key="2">
    <source>
        <dbReference type="Proteomes" id="UP000761264"/>
    </source>
</evidence>
<evidence type="ECO:0000313" key="1">
    <source>
        <dbReference type="EMBL" id="NIA69735.1"/>
    </source>
</evidence>
<dbReference type="InterPro" id="IPR036249">
    <property type="entry name" value="Thioredoxin-like_sf"/>
</dbReference>
<accession>A0A967KCL4</accession>
<protein>
    <submittedName>
        <fullName evidence="1">Transcriptional regulator</fullName>
    </submittedName>
</protein>
<sequence>MIVALLDLPSRGAAAELVMFEEDGCPWCAVWNREIAPIYPKTAEGQRAPLRRVDLHGTWPADLPELKAVRYTPTFVLIEGGREIGRIQGYPGEDFFWGLLAGLIEQMDPLVAPQPASSGGQ</sequence>
<dbReference type="Proteomes" id="UP000761264">
    <property type="component" value="Unassembled WGS sequence"/>
</dbReference>
<reference evidence="1" key="1">
    <citation type="submission" date="2020-03" db="EMBL/GenBank/DDBJ databases">
        <title>Genome of Pelagibius litoralis DSM 21314T.</title>
        <authorList>
            <person name="Wang G."/>
        </authorList>
    </citation>
    <scope>NUCLEOTIDE SEQUENCE</scope>
    <source>
        <strain evidence="1">DSM 21314</strain>
    </source>
</reference>
<dbReference type="EMBL" id="JAAQPH010000010">
    <property type="protein sequence ID" value="NIA69735.1"/>
    <property type="molecule type" value="Genomic_DNA"/>
</dbReference>
<gene>
    <name evidence="1" type="ORF">HBA54_14120</name>
</gene>
<proteinExistence type="predicted"/>
<keyword evidence="2" id="KW-1185">Reference proteome</keyword>